<dbReference type="InterPro" id="IPR032190">
    <property type="entry name" value="NPC1_N"/>
</dbReference>
<sequence>MYQDREAIAFGLPLNTSGAEILKKYCPTMDPSSVCCDDAQLRTMDSSIALAANFLKRCPSCMSNLVQSICQLTCSPHQSTFMDIKKNNTDTETNVTYITEVDYYITQQYMDKTYNSCQQVSVPATGQLAMDFMCGDWGALRCTANRWFTYMGTAGNNSVYVPFQINYINSTTAKVGNFTPMDIEITPCNKPLNSDTPACSCVDCEDSCPVPPPDPPKPQPFHIAGFEGMSFLMLVVFVIGSIVFLLIVFMCSAGRTFGSEEMRAAVGRRLASAEFHSSQVALGDASAGENSPLQSSHRSSTSKIIFNTNQSQVVGVALFFH</sequence>
<proteinExistence type="predicted"/>
<dbReference type="EMBL" id="KB741277">
    <property type="protein sequence ID" value="ENN71122.1"/>
    <property type="molecule type" value="Genomic_DNA"/>
</dbReference>
<dbReference type="PANTHER" id="PTHR45727">
    <property type="entry name" value="NPC INTRACELLULAR CHOLESTEROL TRANSPORTER 1"/>
    <property type="match status" value="1"/>
</dbReference>
<dbReference type="GO" id="GO:0015485">
    <property type="term" value="F:cholesterol binding"/>
    <property type="evidence" value="ECO:0007669"/>
    <property type="project" value="TreeGrafter"/>
</dbReference>
<dbReference type="GO" id="GO:0030299">
    <property type="term" value="P:intestinal cholesterol absorption"/>
    <property type="evidence" value="ECO:0007669"/>
    <property type="project" value="TreeGrafter"/>
</dbReference>
<accession>N6TXX2</accession>
<evidence type="ECO:0000313" key="1">
    <source>
        <dbReference type="EMBL" id="ENN71122.1"/>
    </source>
</evidence>
<name>N6TXX2_DENPD</name>
<dbReference type="HOGENOM" id="CLU_866744_0_0_1"/>
<gene>
    <name evidence="1" type="ORF">YQE_12055</name>
</gene>
<dbReference type="GO" id="GO:0042632">
    <property type="term" value="P:cholesterol homeostasis"/>
    <property type="evidence" value="ECO:0007669"/>
    <property type="project" value="TreeGrafter"/>
</dbReference>
<dbReference type="GO" id="GO:0005886">
    <property type="term" value="C:plasma membrane"/>
    <property type="evidence" value="ECO:0007669"/>
    <property type="project" value="TreeGrafter"/>
</dbReference>
<organism evidence="1">
    <name type="scientific">Dendroctonus ponderosae</name>
    <name type="common">Mountain pine beetle</name>
    <dbReference type="NCBI Taxonomy" id="77166"/>
    <lineage>
        <taxon>Eukaryota</taxon>
        <taxon>Metazoa</taxon>
        <taxon>Ecdysozoa</taxon>
        <taxon>Arthropoda</taxon>
        <taxon>Hexapoda</taxon>
        <taxon>Insecta</taxon>
        <taxon>Pterygota</taxon>
        <taxon>Neoptera</taxon>
        <taxon>Endopterygota</taxon>
        <taxon>Coleoptera</taxon>
        <taxon>Polyphaga</taxon>
        <taxon>Cucujiformia</taxon>
        <taxon>Curculionidae</taxon>
        <taxon>Scolytinae</taxon>
        <taxon>Dendroctonus</taxon>
    </lineage>
</organism>
<dbReference type="PANTHER" id="PTHR45727:SF2">
    <property type="entry name" value="NPC INTRACELLULAR CHOLESTEROL TRANSPORTER 1"/>
    <property type="match status" value="1"/>
</dbReference>
<dbReference type="OMA" id="ACTIRIG"/>
<reference evidence="1" key="1">
    <citation type="journal article" date="2013" name="Genome Biol.">
        <title>Draft genome of the mountain pine beetle, Dendroctonus ponderosae Hopkins, a major forest pest.</title>
        <authorList>
            <person name="Keeling C.I."/>
            <person name="Yuen M.M."/>
            <person name="Liao N.Y."/>
            <person name="Docking T.R."/>
            <person name="Chan S.K."/>
            <person name="Taylor G.A."/>
            <person name="Palmquist D.L."/>
            <person name="Jackman S.D."/>
            <person name="Nguyen A."/>
            <person name="Li M."/>
            <person name="Henderson H."/>
            <person name="Janes J.K."/>
            <person name="Zhao Y."/>
            <person name="Pandoh P."/>
            <person name="Moore R."/>
            <person name="Sperling F.A."/>
            <person name="Huber D.P."/>
            <person name="Birol I."/>
            <person name="Jones S.J."/>
            <person name="Bohlmann J."/>
        </authorList>
    </citation>
    <scope>NUCLEOTIDE SEQUENCE</scope>
</reference>
<dbReference type="AlphaFoldDB" id="N6TXX2"/>
<dbReference type="OrthoDB" id="6510177at2759"/>
<dbReference type="GO" id="GO:0015918">
    <property type="term" value="P:sterol transport"/>
    <property type="evidence" value="ECO:0007669"/>
    <property type="project" value="TreeGrafter"/>
</dbReference>
<feature type="non-terminal residue" evidence="1">
    <location>
        <position position="1"/>
    </location>
</feature>
<dbReference type="Pfam" id="PF16414">
    <property type="entry name" value="NPC1_N"/>
    <property type="match status" value="1"/>
</dbReference>
<protein>
    <submittedName>
        <fullName evidence="1">Uncharacterized protein</fullName>
    </submittedName>
</protein>